<keyword evidence="1" id="KW-0732">Signal</keyword>
<evidence type="ECO:0000313" key="3">
    <source>
        <dbReference type="Proteomes" id="UP001324270"/>
    </source>
</evidence>
<gene>
    <name evidence="2" type="ORF">VJJ49_09065</name>
</gene>
<evidence type="ECO:0000313" key="2">
    <source>
        <dbReference type="EMBL" id="MEB3040832.1"/>
    </source>
</evidence>
<protein>
    <submittedName>
        <fullName evidence="2">Uncharacterized protein</fullName>
    </submittedName>
</protein>
<keyword evidence="3" id="KW-1185">Reference proteome</keyword>
<sequence>MKTKILLLLAFFFVANSSSAQDRKLIESYKQSESSIMLFPNKTFAALTYITVIRGYYQKRPDGVYLLKPQREPLFLVYGYHNDSIGKDKVRIRFANFEEGKNYIQYENGKTYSVFNDNPNCFSYKYIHTFDRKEVGNTLTLIHHIGYYDEEVSYFFEGEGIKNTLQFSLGAYNDFLIFYQELNHLKADIVFVPMEIEGEKGAFFHRGKWPEEELKMVKERLKEVPKEHLKRFFIPKEDPEKINEESISFLYAENIEPPTTLIVSKKENRVVGGSYASKPFEDDEHRSYLQVRTQGSITDPKKLKVEPKTIFVSECERPSQRREIMAN</sequence>
<proteinExistence type="predicted"/>
<organism evidence="2 3">
    <name type="scientific">Capnocytophaga gingivalis</name>
    <dbReference type="NCBI Taxonomy" id="1017"/>
    <lineage>
        <taxon>Bacteria</taxon>
        <taxon>Pseudomonadati</taxon>
        <taxon>Bacteroidota</taxon>
        <taxon>Flavobacteriia</taxon>
        <taxon>Flavobacteriales</taxon>
        <taxon>Flavobacteriaceae</taxon>
        <taxon>Capnocytophaga</taxon>
    </lineage>
</organism>
<reference evidence="2 3" key="1">
    <citation type="submission" date="2023-12" db="EMBL/GenBank/DDBJ databases">
        <title>Genomic sequences of Capnocytophaga and Parvimonas strains.</title>
        <authorList>
            <person name="Watt R.M."/>
            <person name="Wang M."/>
            <person name="Yang T."/>
            <person name="Tong W.M."/>
        </authorList>
    </citation>
    <scope>NUCLEOTIDE SEQUENCE [LARGE SCALE GENOMIC DNA]</scope>
    <source>
        <strain evidence="2 3">CCUG 13156</strain>
    </source>
</reference>
<feature type="chain" id="PRO_5046551685" evidence="1">
    <location>
        <begin position="21"/>
        <end position="327"/>
    </location>
</feature>
<dbReference type="EMBL" id="JAYKBV010000011">
    <property type="protein sequence ID" value="MEB3040832.1"/>
    <property type="molecule type" value="Genomic_DNA"/>
</dbReference>
<dbReference type="Proteomes" id="UP001324270">
    <property type="component" value="Unassembled WGS sequence"/>
</dbReference>
<dbReference type="RefSeq" id="WP_323979666.1">
    <property type="nucleotide sequence ID" value="NZ_JAYKBV010000011.1"/>
</dbReference>
<evidence type="ECO:0000256" key="1">
    <source>
        <dbReference type="SAM" id="SignalP"/>
    </source>
</evidence>
<accession>A0ABU5YA72</accession>
<feature type="signal peptide" evidence="1">
    <location>
        <begin position="1"/>
        <end position="20"/>
    </location>
</feature>
<comment type="caution">
    <text evidence="2">The sequence shown here is derived from an EMBL/GenBank/DDBJ whole genome shotgun (WGS) entry which is preliminary data.</text>
</comment>
<name>A0ABU5YA72_9FLAO</name>